<dbReference type="OrthoDB" id="9986677at2759"/>
<evidence type="ECO:0000256" key="6">
    <source>
        <dbReference type="ARBA" id="ARBA00022927"/>
    </source>
</evidence>
<dbReference type="GO" id="GO:0015031">
    <property type="term" value="P:protein transport"/>
    <property type="evidence" value="ECO:0007669"/>
    <property type="project" value="UniProtKB-KW"/>
</dbReference>
<evidence type="ECO:0000256" key="8">
    <source>
        <dbReference type="ARBA" id="ARBA00023136"/>
    </source>
</evidence>
<proteinExistence type="inferred from homology"/>
<dbReference type="InterPro" id="IPR004648">
    <property type="entry name" value="Oligpept_transpt"/>
</dbReference>
<evidence type="ECO:0000256" key="2">
    <source>
        <dbReference type="ARBA" id="ARBA00008807"/>
    </source>
</evidence>
<feature type="region of interest" description="Disordered" evidence="9">
    <location>
        <begin position="1"/>
        <end position="51"/>
    </location>
</feature>
<comment type="similarity">
    <text evidence="2">Belongs to the oligopeptide OPT transporter family.</text>
</comment>
<dbReference type="PANTHER" id="PTHR22601">
    <property type="entry name" value="ISP4 LIKE PROTEIN"/>
    <property type="match status" value="1"/>
</dbReference>
<evidence type="ECO:0000256" key="1">
    <source>
        <dbReference type="ARBA" id="ARBA00004141"/>
    </source>
</evidence>
<keyword evidence="6" id="KW-0653">Protein transport</keyword>
<dbReference type="EMBL" id="LASV01000749">
    <property type="protein sequence ID" value="KKA16614.1"/>
    <property type="molecule type" value="Genomic_DNA"/>
</dbReference>
<dbReference type="GeneID" id="25321710"/>
<dbReference type="InterPro" id="IPR004813">
    <property type="entry name" value="OPT"/>
</dbReference>
<keyword evidence="7 10" id="KW-1133">Transmembrane helix</keyword>
<evidence type="ECO:0000256" key="3">
    <source>
        <dbReference type="ARBA" id="ARBA00022448"/>
    </source>
</evidence>
<dbReference type="GO" id="GO:0035673">
    <property type="term" value="F:oligopeptide transmembrane transporter activity"/>
    <property type="evidence" value="ECO:0007669"/>
    <property type="project" value="InterPro"/>
</dbReference>
<sequence length="225" mass="24501">MATPEAEVEGVARVDEKSSSDPEKVYSLEKGPQDDVKTGQSPELLPDYENSSDVVGSADDLVTHVIQVEDDPSIYPWTFRMLFLDLLPQVICVSQVFLTVIAYVLGEGMAYAIPRRGWIGRLLNPGPFNAKEHAAIALMASAASQSALATEALAVQQLYYGGYPSHAAGVFITLSSQLIGYGIAGLLRDIIVRPTKMLWPMTLPISSLLESLHKNKQQSKARLKV</sequence>
<dbReference type="GO" id="GO:0016020">
    <property type="term" value="C:membrane"/>
    <property type="evidence" value="ECO:0007669"/>
    <property type="project" value="UniProtKB-SubCell"/>
</dbReference>
<keyword evidence="5" id="KW-0571">Peptide transport</keyword>
<evidence type="ECO:0000256" key="10">
    <source>
        <dbReference type="SAM" id="Phobius"/>
    </source>
</evidence>
<comment type="subcellular location">
    <subcellularLocation>
        <location evidence="1">Membrane</location>
        <topology evidence="1">Multi-pass membrane protein</topology>
    </subcellularLocation>
</comment>
<evidence type="ECO:0000256" key="9">
    <source>
        <dbReference type="SAM" id="MobiDB-lite"/>
    </source>
</evidence>
<keyword evidence="3" id="KW-0813">Transport</keyword>
<dbReference type="AlphaFoldDB" id="A0A0F4YEL3"/>
<evidence type="ECO:0000256" key="7">
    <source>
        <dbReference type="ARBA" id="ARBA00022989"/>
    </source>
</evidence>
<feature type="transmembrane region" description="Helical" evidence="10">
    <location>
        <begin position="86"/>
        <end position="113"/>
    </location>
</feature>
<keyword evidence="12" id="KW-1185">Reference proteome</keyword>
<feature type="transmembrane region" description="Helical" evidence="10">
    <location>
        <begin position="134"/>
        <end position="155"/>
    </location>
</feature>
<gene>
    <name evidence="11" type="ORF">T310_9780</name>
</gene>
<evidence type="ECO:0000313" key="12">
    <source>
        <dbReference type="Proteomes" id="UP000053958"/>
    </source>
</evidence>
<dbReference type="RefSeq" id="XP_013323226.1">
    <property type="nucleotide sequence ID" value="XM_013467772.1"/>
</dbReference>
<evidence type="ECO:0000256" key="5">
    <source>
        <dbReference type="ARBA" id="ARBA00022856"/>
    </source>
</evidence>
<organism evidence="11 12">
    <name type="scientific">Rasamsonia emersonii (strain ATCC 16479 / CBS 393.64 / IMI 116815)</name>
    <dbReference type="NCBI Taxonomy" id="1408163"/>
    <lineage>
        <taxon>Eukaryota</taxon>
        <taxon>Fungi</taxon>
        <taxon>Dikarya</taxon>
        <taxon>Ascomycota</taxon>
        <taxon>Pezizomycotina</taxon>
        <taxon>Eurotiomycetes</taxon>
        <taxon>Eurotiomycetidae</taxon>
        <taxon>Eurotiales</taxon>
        <taxon>Trichocomaceae</taxon>
        <taxon>Rasamsonia</taxon>
    </lineage>
</organism>
<comment type="caution">
    <text evidence="11">The sequence shown here is derived from an EMBL/GenBank/DDBJ whole genome shotgun (WGS) entry which is preliminary data.</text>
</comment>
<feature type="transmembrane region" description="Helical" evidence="10">
    <location>
        <begin position="167"/>
        <end position="187"/>
    </location>
</feature>
<feature type="compositionally biased region" description="Basic and acidic residues" evidence="9">
    <location>
        <begin position="10"/>
        <end position="37"/>
    </location>
</feature>
<dbReference type="Proteomes" id="UP000053958">
    <property type="component" value="Unassembled WGS sequence"/>
</dbReference>
<dbReference type="Pfam" id="PF03169">
    <property type="entry name" value="OPT"/>
    <property type="match status" value="1"/>
</dbReference>
<reference evidence="11 12" key="1">
    <citation type="submission" date="2015-04" db="EMBL/GenBank/DDBJ databases">
        <authorList>
            <person name="Heijne W.H."/>
            <person name="Fedorova N.D."/>
            <person name="Nierman W.C."/>
            <person name="Vollebregt A.W."/>
            <person name="Zhao Z."/>
            <person name="Wu L."/>
            <person name="Kumar M."/>
            <person name="Stam H."/>
            <person name="van den Berg M.A."/>
            <person name="Pel H.J."/>
        </authorList>
    </citation>
    <scope>NUCLEOTIDE SEQUENCE [LARGE SCALE GENOMIC DNA]</scope>
    <source>
        <strain evidence="11 12">CBS 393.64</strain>
    </source>
</reference>
<evidence type="ECO:0000256" key="4">
    <source>
        <dbReference type="ARBA" id="ARBA00022692"/>
    </source>
</evidence>
<name>A0A0F4YEL3_RASE3</name>
<keyword evidence="8 10" id="KW-0472">Membrane</keyword>
<accession>A0A0F4YEL3</accession>
<keyword evidence="4 10" id="KW-0812">Transmembrane</keyword>
<evidence type="ECO:0000313" key="11">
    <source>
        <dbReference type="EMBL" id="KKA16614.1"/>
    </source>
</evidence>
<protein>
    <submittedName>
        <fullName evidence="11">Isp4 a membrane oligopeptide transporter</fullName>
    </submittedName>
</protein>
<feature type="non-terminal residue" evidence="11">
    <location>
        <position position="225"/>
    </location>
</feature>